<feature type="compositionally biased region" description="Basic residues" evidence="1">
    <location>
        <begin position="1"/>
        <end position="19"/>
    </location>
</feature>
<sequence>MFPSHRIKNAGLTKRKTGRPKNLQYDGGNATPQDPIKPFLDVGVTLLDALKSLKSRTSPVHAKCIQTVRARTYR</sequence>
<evidence type="ECO:0000313" key="3">
    <source>
        <dbReference type="EMBL" id="KFD62957.1"/>
    </source>
</evidence>
<gene>
    <name evidence="2" type="ORF">M513_10120</name>
    <name evidence="3" type="ORF">M514_10120</name>
</gene>
<accession>A0A085N0G1</accession>
<dbReference type="AlphaFoldDB" id="A0A085N0G1"/>
<dbReference type="Proteomes" id="UP000030764">
    <property type="component" value="Unassembled WGS sequence"/>
</dbReference>
<organism evidence="3">
    <name type="scientific">Trichuris suis</name>
    <name type="common">pig whipworm</name>
    <dbReference type="NCBI Taxonomy" id="68888"/>
    <lineage>
        <taxon>Eukaryota</taxon>
        <taxon>Metazoa</taxon>
        <taxon>Ecdysozoa</taxon>
        <taxon>Nematoda</taxon>
        <taxon>Enoplea</taxon>
        <taxon>Dorylaimia</taxon>
        <taxon>Trichinellida</taxon>
        <taxon>Trichuridae</taxon>
        <taxon>Trichuris</taxon>
    </lineage>
</organism>
<dbReference type="Proteomes" id="UP000030758">
    <property type="component" value="Unassembled WGS sequence"/>
</dbReference>
<evidence type="ECO:0000313" key="2">
    <source>
        <dbReference type="EMBL" id="KFD48968.1"/>
    </source>
</evidence>
<evidence type="ECO:0000256" key="1">
    <source>
        <dbReference type="SAM" id="MobiDB-lite"/>
    </source>
</evidence>
<evidence type="ECO:0000313" key="4">
    <source>
        <dbReference type="Proteomes" id="UP000030764"/>
    </source>
</evidence>
<proteinExistence type="predicted"/>
<keyword evidence="4" id="KW-1185">Reference proteome</keyword>
<feature type="region of interest" description="Disordered" evidence="1">
    <location>
        <begin position="1"/>
        <end position="34"/>
    </location>
</feature>
<feature type="non-terminal residue" evidence="3">
    <location>
        <position position="74"/>
    </location>
</feature>
<protein>
    <submittedName>
        <fullName evidence="3">Uncharacterized protein</fullName>
    </submittedName>
</protein>
<reference evidence="3 4" key="1">
    <citation type="journal article" date="2014" name="Nat. Genet.">
        <title>Genome and transcriptome of the porcine whipworm Trichuris suis.</title>
        <authorList>
            <person name="Jex A.R."/>
            <person name="Nejsum P."/>
            <person name="Schwarz E.M."/>
            <person name="Hu L."/>
            <person name="Young N.D."/>
            <person name="Hall R.S."/>
            <person name="Korhonen P.K."/>
            <person name="Liao S."/>
            <person name="Thamsborg S."/>
            <person name="Xia J."/>
            <person name="Xu P."/>
            <person name="Wang S."/>
            <person name="Scheerlinck J.P."/>
            <person name="Hofmann A."/>
            <person name="Sternberg P.W."/>
            <person name="Wang J."/>
            <person name="Gasser R.B."/>
        </authorList>
    </citation>
    <scope>NUCLEOTIDE SEQUENCE [LARGE SCALE GENOMIC DNA]</scope>
    <source>
        <strain evidence="3">DCEP-RM93F</strain>
        <strain evidence="2">DCEP-RM93M</strain>
    </source>
</reference>
<name>A0A085N0G1_9BILA</name>
<dbReference type="EMBL" id="KL363280">
    <property type="protein sequence ID" value="KFD48968.1"/>
    <property type="molecule type" value="Genomic_DNA"/>
</dbReference>
<dbReference type="EMBL" id="KL367584">
    <property type="protein sequence ID" value="KFD62957.1"/>
    <property type="molecule type" value="Genomic_DNA"/>
</dbReference>